<feature type="compositionally biased region" description="Polar residues" evidence="1">
    <location>
        <begin position="108"/>
        <end position="117"/>
    </location>
</feature>
<name>F0XMU7_GROCL</name>
<evidence type="ECO:0000313" key="2">
    <source>
        <dbReference type="EMBL" id="EFX01214.1"/>
    </source>
</evidence>
<dbReference type="InParanoid" id="F0XMU7"/>
<dbReference type="GeneID" id="25979558"/>
<dbReference type="Proteomes" id="UP000007796">
    <property type="component" value="Unassembled WGS sequence"/>
</dbReference>
<dbReference type="AlphaFoldDB" id="F0XMU7"/>
<keyword evidence="3" id="KW-1185">Reference proteome</keyword>
<dbReference type="RefSeq" id="XP_014170696.1">
    <property type="nucleotide sequence ID" value="XM_014315221.1"/>
</dbReference>
<evidence type="ECO:0000256" key="1">
    <source>
        <dbReference type="SAM" id="MobiDB-lite"/>
    </source>
</evidence>
<gene>
    <name evidence="2" type="ORF">CMQ_6156</name>
</gene>
<evidence type="ECO:0000313" key="3">
    <source>
        <dbReference type="Proteomes" id="UP000007796"/>
    </source>
</evidence>
<protein>
    <submittedName>
        <fullName evidence="2">Uncharacterized protein</fullName>
    </submittedName>
</protein>
<sequence length="301" mass="32492">MDHNQSGQPNANSPDAAARLYYMKMMRQTLQLYGLDICEKPLPNVFLNYEPRTSCDGVYQDSDSNDGNDNSGGGESDEDSEYSEESDEPIYSQSGSPVHHFSPAQRPAATSSARTDGYSSMDMMQVPCLSADTDALVAGTETSQSAAILSGLPTATTAAVGRRHDALQFGLQVVQQLGRLDVLPRLQRLRQATHDLLERVQAARPPATTGHQLHDTATAVLQQAVVVAAEARRFLTNNLAAMVATAVAAGNASTSAAQLEGQLQHGQVTMRSGHADTVYVDRLDDVEEPVFLDREDSWEVL</sequence>
<feature type="compositionally biased region" description="Acidic residues" evidence="1">
    <location>
        <begin position="75"/>
        <end position="88"/>
    </location>
</feature>
<organism evidence="3">
    <name type="scientific">Grosmannia clavigera (strain kw1407 / UAMH 11150)</name>
    <name type="common">Blue stain fungus</name>
    <name type="synonym">Graphiocladiella clavigera</name>
    <dbReference type="NCBI Taxonomy" id="655863"/>
    <lineage>
        <taxon>Eukaryota</taxon>
        <taxon>Fungi</taxon>
        <taxon>Dikarya</taxon>
        <taxon>Ascomycota</taxon>
        <taxon>Pezizomycotina</taxon>
        <taxon>Sordariomycetes</taxon>
        <taxon>Sordariomycetidae</taxon>
        <taxon>Ophiostomatales</taxon>
        <taxon>Ophiostomataceae</taxon>
        <taxon>Leptographium</taxon>
    </lineage>
</organism>
<proteinExistence type="predicted"/>
<feature type="region of interest" description="Disordered" evidence="1">
    <location>
        <begin position="57"/>
        <end position="117"/>
    </location>
</feature>
<reference evidence="2 3" key="1">
    <citation type="journal article" date="2011" name="Proc. Natl. Acad. Sci. U.S.A.">
        <title>Genome and transcriptome analyses of the mountain pine beetle-fungal symbiont Grosmannia clavigera, a lodgepole pine pathogen.</title>
        <authorList>
            <person name="DiGuistini S."/>
            <person name="Wang Y."/>
            <person name="Liao N.Y."/>
            <person name="Taylor G."/>
            <person name="Tanguay P."/>
            <person name="Feau N."/>
            <person name="Henrissat B."/>
            <person name="Chan S.K."/>
            <person name="Hesse-Orce U."/>
            <person name="Alamouti S.M."/>
            <person name="Tsui C.K.M."/>
            <person name="Docking R.T."/>
            <person name="Levasseur A."/>
            <person name="Haridas S."/>
            <person name="Robertson G."/>
            <person name="Birol I."/>
            <person name="Holt R.A."/>
            <person name="Marra M.A."/>
            <person name="Hamelin R.C."/>
            <person name="Hirst M."/>
            <person name="Jones S.J.M."/>
            <person name="Bohlmann J."/>
            <person name="Breuil C."/>
        </authorList>
    </citation>
    <scope>NUCLEOTIDE SEQUENCE [LARGE SCALE GENOMIC DNA]</scope>
    <source>
        <strain evidence="3">kw1407 / UAMH 11150</strain>
    </source>
</reference>
<dbReference type="EMBL" id="GL629794">
    <property type="protein sequence ID" value="EFX01214.1"/>
    <property type="molecule type" value="Genomic_DNA"/>
</dbReference>
<accession>F0XMU7</accession>
<dbReference type="HOGENOM" id="CLU_924542_0_0_1"/>